<keyword evidence="3" id="KW-1185">Reference proteome</keyword>
<evidence type="ECO:0000256" key="1">
    <source>
        <dbReference type="SAM" id="MobiDB-lite"/>
    </source>
</evidence>
<organism evidence="2 3">
    <name type="scientific">Austropuccinia psidii MF-1</name>
    <dbReference type="NCBI Taxonomy" id="1389203"/>
    <lineage>
        <taxon>Eukaryota</taxon>
        <taxon>Fungi</taxon>
        <taxon>Dikarya</taxon>
        <taxon>Basidiomycota</taxon>
        <taxon>Pucciniomycotina</taxon>
        <taxon>Pucciniomycetes</taxon>
        <taxon>Pucciniales</taxon>
        <taxon>Sphaerophragmiaceae</taxon>
        <taxon>Austropuccinia</taxon>
    </lineage>
</organism>
<evidence type="ECO:0008006" key="4">
    <source>
        <dbReference type="Google" id="ProtNLM"/>
    </source>
</evidence>
<comment type="caution">
    <text evidence="2">The sequence shown here is derived from an EMBL/GenBank/DDBJ whole genome shotgun (WGS) entry which is preliminary data.</text>
</comment>
<name>A0A9Q3JH43_9BASI</name>
<proteinExistence type="predicted"/>
<accession>A0A9Q3JH43</accession>
<sequence>MMAPGVLFPSQYTSDSSISSLGRSFHQLTRGVLPPSLIGMDAQSDSSDDHYSTQDEYNLPHETASVSRDTRANQSLAQDCKRQRKRSDVYDYFEQLYCITGDNAANNVAMTTFLQEKFAGIGIRWPKTKRFAHCTCHVCNLVAKKFLAYMGQLNNEYYKFFDNYLGLKQCEVWI</sequence>
<reference evidence="2" key="1">
    <citation type="submission" date="2021-03" db="EMBL/GenBank/DDBJ databases">
        <title>Draft genome sequence of rust myrtle Austropuccinia psidii MF-1, a brazilian biotype.</title>
        <authorList>
            <person name="Quecine M.C."/>
            <person name="Pachon D.M.R."/>
            <person name="Bonatelli M.L."/>
            <person name="Correr F.H."/>
            <person name="Franceschini L.M."/>
            <person name="Leite T.F."/>
            <person name="Margarido G.R.A."/>
            <person name="Almeida C.A."/>
            <person name="Ferrarezi J.A."/>
            <person name="Labate C.A."/>
        </authorList>
    </citation>
    <scope>NUCLEOTIDE SEQUENCE</scope>
    <source>
        <strain evidence="2">MF-1</strain>
    </source>
</reference>
<gene>
    <name evidence="2" type="ORF">O181_101392</name>
</gene>
<feature type="region of interest" description="Disordered" evidence="1">
    <location>
        <begin position="36"/>
        <end position="70"/>
    </location>
</feature>
<evidence type="ECO:0000313" key="2">
    <source>
        <dbReference type="EMBL" id="MBW0561677.1"/>
    </source>
</evidence>
<dbReference type="Proteomes" id="UP000765509">
    <property type="component" value="Unassembled WGS sequence"/>
</dbReference>
<dbReference type="AlphaFoldDB" id="A0A9Q3JH43"/>
<evidence type="ECO:0000313" key="3">
    <source>
        <dbReference type="Proteomes" id="UP000765509"/>
    </source>
</evidence>
<protein>
    <recommendedName>
        <fullName evidence="4">DUF659 domain-containing protein</fullName>
    </recommendedName>
</protein>
<dbReference type="EMBL" id="AVOT02071370">
    <property type="protein sequence ID" value="MBW0561677.1"/>
    <property type="molecule type" value="Genomic_DNA"/>
</dbReference>